<dbReference type="RefSeq" id="WP_249514492.1">
    <property type="nucleotide sequence ID" value="NZ_CP093366.1"/>
</dbReference>
<dbReference type="Proteomes" id="UP000831495">
    <property type="component" value="Chromosome"/>
</dbReference>
<accession>A0ABY4P9C4</accession>
<evidence type="ECO:0000313" key="2">
    <source>
        <dbReference type="Proteomes" id="UP000831495"/>
    </source>
</evidence>
<protein>
    <submittedName>
        <fullName evidence="1">Uncharacterized protein</fullName>
    </submittedName>
</protein>
<gene>
    <name evidence="1" type="ORF">MOO45_00565</name>
</gene>
<evidence type="ECO:0000313" key="1">
    <source>
        <dbReference type="EMBL" id="UQS82222.1"/>
    </source>
</evidence>
<dbReference type="EMBL" id="CP093366">
    <property type="protein sequence ID" value="UQS82222.1"/>
    <property type="molecule type" value="Genomic_DNA"/>
</dbReference>
<reference evidence="1" key="1">
    <citation type="journal article" date="2022" name="Int. J. Syst. Evol. Microbiol.">
        <title>Apilactobacillus apisilvae sp. nov., Nicolia spurrieriana gen. nov. sp. nov., Bombilactobacillus folatiphilus sp. nov. and Bombilactobacillus thymidiniphilus sp. nov., four new lactic acid bacterial isolates from stingless bees Tetragonula carbonaria and Austroplebeia australis.</title>
        <authorList>
            <person name="Oliphant S.A."/>
            <person name="Watson-Haigh N.S."/>
            <person name="Sumby K.M."/>
            <person name="Gardner J."/>
            <person name="Groom S."/>
            <person name="Jiranek V."/>
        </authorList>
    </citation>
    <scope>NUCLEOTIDE SEQUENCE</scope>
    <source>
        <strain evidence="1">SG4_D2</strain>
    </source>
</reference>
<name>A0ABY4P9C4_9LACO</name>
<organism evidence="1 2">
    <name type="scientific">Bombilactobacillus folatiphilus</name>
    <dbReference type="NCBI Taxonomy" id="2923362"/>
    <lineage>
        <taxon>Bacteria</taxon>
        <taxon>Bacillati</taxon>
        <taxon>Bacillota</taxon>
        <taxon>Bacilli</taxon>
        <taxon>Lactobacillales</taxon>
        <taxon>Lactobacillaceae</taxon>
        <taxon>Bombilactobacillus</taxon>
    </lineage>
</organism>
<keyword evidence="2" id="KW-1185">Reference proteome</keyword>
<proteinExistence type="predicted"/>
<sequence length="161" mass="18069">MEITTKQFQDKIQNQDYQSFTQTVKMTKSLAQSKIAAAVQTSCEQLSEACDSGYLAQGILDFQGLNFPVTCSIQMSLINLPWVDSAKVSHFLDADEKRTLHAYLVTDCEWINVSHLRIDEVAQDPSNLMDCQQSIVEMITANLKQAMDNQEQAAQASEDQK</sequence>